<evidence type="ECO:0000313" key="2">
    <source>
        <dbReference type="EMBL" id="RDX41270.1"/>
    </source>
</evidence>
<name>A0A371CLV8_9APHY</name>
<dbReference type="InterPro" id="IPR023780">
    <property type="entry name" value="Chromo_domain"/>
</dbReference>
<dbReference type="Gene3D" id="2.40.50.40">
    <property type="match status" value="1"/>
</dbReference>
<dbReference type="Pfam" id="PF00385">
    <property type="entry name" value="Chromo"/>
    <property type="match status" value="1"/>
</dbReference>
<dbReference type="SMART" id="SM00298">
    <property type="entry name" value="CHROMO"/>
    <property type="match status" value="1"/>
</dbReference>
<evidence type="ECO:0000259" key="1">
    <source>
        <dbReference type="SMART" id="SM00298"/>
    </source>
</evidence>
<dbReference type="OrthoDB" id="3158924at2759"/>
<gene>
    <name evidence="2" type="ORF">OH76DRAFT_1330245</name>
</gene>
<dbReference type="STRING" id="139420.A0A371CLV8"/>
<feature type="domain" description="Chromo" evidence="1">
    <location>
        <begin position="56"/>
        <end position="105"/>
    </location>
</feature>
<dbReference type="GO" id="GO:0006338">
    <property type="term" value="P:chromatin remodeling"/>
    <property type="evidence" value="ECO:0007669"/>
    <property type="project" value="UniProtKB-ARBA"/>
</dbReference>
<dbReference type="AlphaFoldDB" id="A0A371CLV8"/>
<accession>A0A371CLV8</accession>
<keyword evidence="3" id="KW-1185">Reference proteome</keyword>
<reference evidence="2 3" key="1">
    <citation type="journal article" date="2018" name="Biotechnol. Biofuels">
        <title>Integrative visual omics of the white-rot fungus Polyporus brumalis exposes the biotechnological potential of its oxidative enzymes for delignifying raw plant biomass.</title>
        <authorList>
            <person name="Miyauchi S."/>
            <person name="Rancon A."/>
            <person name="Drula E."/>
            <person name="Hage H."/>
            <person name="Chaduli D."/>
            <person name="Favel A."/>
            <person name="Grisel S."/>
            <person name="Henrissat B."/>
            <person name="Herpoel-Gimbert I."/>
            <person name="Ruiz-Duenas F.J."/>
            <person name="Chevret D."/>
            <person name="Hainaut M."/>
            <person name="Lin J."/>
            <person name="Wang M."/>
            <person name="Pangilinan J."/>
            <person name="Lipzen A."/>
            <person name="Lesage-Meessen L."/>
            <person name="Navarro D."/>
            <person name="Riley R."/>
            <person name="Grigoriev I.V."/>
            <person name="Zhou S."/>
            <person name="Raouche S."/>
            <person name="Rosso M.N."/>
        </authorList>
    </citation>
    <scope>NUCLEOTIDE SEQUENCE [LARGE SCALE GENOMIC DNA]</scope>
    <source>
        <strain evidence="2 3">BRFM 1820</strain>
    </source>
</reference>
<dbReference type="InterPro" id="IPR000953">
    <property type="entry name" value="Chromo/chromo_shadow_dom"/>
</dbReference>
<dbReference type="CDD" id="cd00024">
    <property type="entry name" value="CD_CSD"/>
    <property type="match status" value="1"/>
</dbReference>
<sequence length="114" mass="13536">DTSHYTLELPDELKRRNIHPTFHASLLKPHEPNDDLLFPSREAKRFYDFGMPDDLEWQVEEIVGHRWDDDQLYFLIHWTAGEHTWEPSHECEDLQALDEYLALLGVRSPADLPR</sequence>
<proteinExistence type="predicted"/>
<evidence type="ECO:0000313" key="3">
    <source>
        <dbReference type="Proteomes" id="UP000256964"/>
    </source>
</evidence>
<dbReference type="InterPro" id="IPR016197">
    <property type="entry name" value="Chromo-like_dom_sf"/>
</dbReference>
<dbReference type="EMBL" id="KZ857517">
    <property type="protein sequence ID" value="RDX41270.1"/>
    <property type="molecule type" value="Genomic_DNA"/>
</dbReference>
<feature type="non-terminal residue" evidence="2">
    <location>
        <position position="1"/>
    </location>
</feature>
<feature type="non-terminal residue" evidence="2">
    <location>
        <position position="114"/>
    </location>
</feature>
<protein>
    <recommendedName>
        <fullName evidence="1">Chromo domain-containing protein</fullName>
    </recommendedName>
</protein>
<organism evidence="2 3">
    <name type="scientific">Lentinus brumalis</name>
    <dbReference type="NCBI Taxonomy" id="2498619"/>
    <lineage>
        <taxon>Eukaryota</taxon>
        <taxon>Fungi</taxon>
        <taxon>Dikarya</taxon>
        <taxon>Basidiomycota</taxon>
        <taxon>Agaricomycotina</taxon>
        <taxon>Agaricomycetes</taxon>
        <taxon>Polyporales</taxon>
        <taxon>Polyporaceae</taxon>
        <taxon>Lentinus</taxon>
    </lineage>
</organism>
<dbReference type="Proteomes" id="UP000256964">
    <property type="component" value="Unassembled WGS sequence"/>
</dbReference>
<dbReference type="SUPFAM" id="SSF54160">
    <property type="entry name" value="Chromo domain-like"/>
    <property type="match status" value="1"/>
</dbReference>